<evidence type="ECO:0000256" key="3">
    <source>
        <dbReference type="ARBA" id="ARBA00022525"/>
    </source>
</evidence>
<organism evidence="10 11">
    <name type="scientific">Pyrenophora teres f. teres</name>
    <dbReference type="NCBI Taxonomy" id="97479"/>
    <lineage>
        <taxon>Eukaryota</taxon>
        <taxon>Fungi</taxon>
        <taxon>Dikarya</taxon>
        <taxon>Ascomycota</taxon>
        <taxon>Pezizomycotina</taxon>
        <taxon>Dothideomycetes</taxon>
        <taxon>Pleosporomycetidae</taxon>
        <taxon>Pleosporales</taxon>
        <taxon>Pleosporineae</taxon>
        <taxon>Pleosporaceae</taxon>
        <taxon>Pyrenophora</taxon>
    </lineage>
</organism>
<protein>
    <recommendedName>
        <fullName evidence="9">Carboxylic ester hydrolase</fullName>
        <ecNumber evidence="9">3.1.1.-</ecNumber>
    </recommendedName>
</protein>
<reference evidence="10" key="1">
    <citation type="submission" date="2021-02" db="EMBL/GenBank/DDBJ databases">
        <authorList>
            <person name="Syme A R."/>
            <person name="Syme A R."/>
            <person name="Moolhuijzen P."/>
        </authorList>
    </citation>
    <scope>NUCLEOTIDE SEQUENCE</scope>
    <source>
        <strain evidence="10">W1-1</strain>
    </source>
</reference>
<comment type="function">
    <text evidence="9">Esterase involved in the hydrolysis of xylan, a major structural heterogeneous polysaccharide found in plant biomass representing the second most abundant polysaccharide in the biosphere, after cellulose.</text>
</comment>
<sequence>MHFSTSLLSSIAAICATANGAALTLVPEGWGTNPTALEMNIYVPDTLATKPPIILALHQCGGSGPGYARMYQYNNLADQKGFIVIYPTTKKDNNCWEVNTAKGLSRDAGGDNQGLAGMIRYTIQKYNADPARVFVTGSSSGCMMTNVMMATYPDLFAAATCYSGVAAGCVAGSPGASPSTADPRCANGQVIKSQAEWVAQARAMFPSFKAEYPRFMTYHGTADTLVTYPNLGEQLKQWSGLLGVSFTRNITNTPQNQYTEMIYGDGTKLIGVSCQGTAHWVPPHETEDLKWFRIN</sequence>
<comment type="similarity">
    <text evidence="9">Belongs to the carbohydrate esterase 1 (CE1) family.</text>
</comment>
<dbReference type="Proteomes" id="UP000472372">
    <property type="component" value="Chromosome 4"/>
</dbReference>
<dbReference type="InterPro" id="IPR050955">
    <property type="entry name" value="Plant_Biomass_Hydrol_Est"/>
</dbReference>
<keyword evidence="8 9" id="KW-0624">Polysaccharide degradation</keyword>
<comment type="subcellular location">
    <subcellularLocation>
        <location evidence="1 9">Secreted</location>
    </subcellularLocation>
</comment>
<dbReference type="InterPro" id="IPR029058">
    <property type="entry name" value="AB_hydrolase_fold"/>
</dbReference>
<keyword evidence="3 9" id="KW-0964">Secreted</keyword>
<dbReference type="Pfam" id="PF10503">
    <property type="entry name" value="Esterase_PHB"/>
    <property type="match status" value="1"/>
</dbReference>
<evidence type="ECO:0000256" key="6">
    <source>
        <dbReference type="ARBA" id="ARBA00023180"/>
    </source>
</evidence>
<dbReference type="InterPro" id="IPR010126">
    <property type="entry name" value="Esterase_phb"/>
</dbReference>
<dbReference type="SUPFAM" id="SSF53474">
    <property type="entry name" value="alpha/beta-Hydrolases"/>
    <property type="match status" value="2"/>
</dbReference>
<proteinExistence type="inferred from homology"/>
<feature type="chain" id="PRO_5035981782" description="Carboxylic ester hydrolase" evidence="9">
    <location>
        <begin position="21"/>
        <end position="295"/>
    </location>
</feature>
<dbReference type="GO" id="GO:0005576">
    <property type="term" value="C:extracellular region"/>
    <property type="evidence" value="ECO:0007669"/>
    <property type="project" value="UniProtKB-SubCell"/>
</dbReference>
<dbReference type="PANTHER" id="PTHR43037">
    <property type="entry name" value="UNNAMED PRODUCT-RELATED"/>
    <property type="match status" value="1"/>
</dbReference>
<dbReference type="PANTHER" id="PTHR43037:SF3">
    <property type="entry name" value="FERULOYL ESTERASE B"/>
    <property type="match status" value="1"/>
</dbReference>
<dbReference type="GO" id="GO:0045493">
    <property type="term" value="P:xylan catabolic process"/>
    <property type="evidence" value="ECO:0007669"/>
    <property type="project" value="UniProtKB-UniRule"/>
</dbReference>
<dbReference type="AlphaFoldDB" id="A0A6S6VZX8"/>
<dbReference type="GO" id="GO:0052689">
    <property type="term" value="F:carboxylic ester hydrolase activity"/>
    <property type="evidence" value="ECO:0007669"/>
    <property type="project" value="UniProtKB-KW"/>
</dbReference>
<evidence type="ECO:0000256" key="5">
    <source>
        <dbReference type="ARBA" id="ARBA00022801"/>
    </source>
</evidence>
<dbReference type="EMBL" id="HG992980">
    <property type="protein sequence ID" value="CAE7030940.1"/>
    <property type="molecule type" value="Genomic_DNA"/>
</dbReference>
<dbReference type="NCBIfam" id="TIGR01840">
    <property type="entry name" value="esterase_phb"/>
    <property type="match status" value="1"/>
</dbReference>
<evidence type="ECO:0000256" key="2">
    <source>
        <dbReference type="ARBA" id="ARBA00022487"/>
    </source>
</evidence>
<feature type="signal peptide" evidence="9">
    <location>
        <begin position="1"/>
        <end position="20"/>
    </location>
</feature>
<evidence type="ECO:0000313" key="10">
    <source>
        <dbReference type="EMBL" id="CAE7030940.1"/>
    </source>
</evidence>
<dbReference type="Gene3D" id="3.40.50.1820">
    <property type="entry name" value="alpha/beta hydrolase"/>
    <property type="match status" value="1"/>
</dbReference>
<keyword evidence="6" id="KW-0325">Glycoprotein</keyword>
<name>A0A6S6VZX8_9PLEO</name>
<evidence type="ECO:0000256" key="8">
    <source>
        <dbReference type="ARBA" id="ARBA00023326"/>
    </source>
</evidence>
<evidence type="ECO:0000256" key="4">
    <source>
        <dbReference type="ARBA" id="ARBA00022729"/>
    </source>
</evidence>
<accession>A0A6S6VZX8</accession>
<gene>
    <name evidence="10" type="ORF">PTTW11_04685</name>
</gene>
<keyword evidence="5 9" id="KW-0378">Hydrolase</keyword>
<keyword evidence="7 9" id="KW-0119">Carbohydrate metabolism</keyword>
<evidence type="ECO:0000256" key="1">
    <source>
        <dbReference type="ARBA" id="ARBA00004613"/>
    </source>
</evidence>
<evidence type="ECO:0000256" key="7">
    <source>
        <dbReference type="ARBA" id="ARBA00023277"/>
    </source>
</evidence>
<dbReference type="EC" id="3.1.1.-" evidence="9"/>
<keyword evidence="4 9" id="KW-0732">Signal</keyword>
<keyword evidence="2 9" id="KW-0719">Serine esterase</keyword>
<evidence type="ECO:0000313" key="11">
    <source>
        <dbReference type="Proteomes" id="UP000472372"/>
    </source>
</evidence>
<evidence type="ECO:0000256" key="9">
    <source>
        <dbReference type="RuleBase" id="RU367147"/>
    </source>
</evidence>